<comment type="caution">
    <text evidence="1">The sequence shown here is derived from an EMBL/GenBank/DDBJ whole genome shotgun (WGS) entry which is preliminary data.</text>
</comment>
<dbReference type="AlphaFoldDB" id="A0AAE0FEM4"/>
<evidence type="ECO:0000313" key="2">
    <source>
        <dbReference type="Proteomes" id="UP001190700"/>
    </source>
</evidence>
<name>A0AAE0FEM4_9CHLO</name>
<dbReference type="EMBL" id="LGRX02019644">
    <property type="protein sequence ID" value="KAK3258295.1"/>
    <property type="molecule type" value="Genomic_DNA"/>
</dbReference>
<reference evidence="1 2" key="1">
    <citation type="journal article" date="2015" name="Genome Biol. Evol.">
        <title>Comparative Genomics of a Bacterivorous Green Alga Reveals Evolutionary Causalities and Consequences of Phago-Mixotrophic Mode of Nutrition.</title>
        <authorList>
            <person name="Burns J.A."/>
            <person name="Paasch A."/>
            <person name="Narechania A."/>
            <person name="Kim E."/>
        </authorList>
    </citation>
    <scope>NUCLEOTIDE SEQUENCE [LARGE SCALE GENOMIC DNA]</scope>
    <source>
        <strain evidence="1 2">PLY_AMNH</strain>
    </source>
</reference>
<dbReference type="Proteomes" id="UP001190700">
    <property type="component" value="Unassembled WGS sequence"/>
</dbReference>
<gene>
    <name evidence="1" type="ORF">CYMTET_32654</name>
</gene>
<proteinExistence type="predicted"/>
<sequence>NLRVKRHREIMDLRLQAAASRQERQAQQQAELELNACRRQWQRKRGMKLMEMRQDAQGFNSQVARMTSALHQYQMCYLEDLTQHQKQAFVQDVRSQRAHAAESLANNRALALKDMRAAALDAEARVAAARQREHRKQQENIHFVREQIGQRRAVHDSFASQGGNNGGLVSSDLKSPLVLKVVNGVA</sequence>
<feature type="non-terminal residue" evidence="1">
    <location>
        <position position="1"/>
    </location>
</feature>
<organism evidence="1 2">
    <name type="scientific">Cymbomonas tetramitiformis</name>
    <dbReference type="NCBI Taxonomy" id="36881"/>
    <lineage>
        <taxon>Eukaryota</taxon>
        <taxon>Viridiplantae</taxon>
        <taxon>Chlorophyta</taxon>
        <taxon>Pyramimonadophyceae</taxon>
        <taxon>Pyramimonadales</taxon>
        <taxon>Pyramimonadaceae</taxon>
        <taxon>Cymbomonas</taxon>
    </lineage>
</organism>
<keyword evidence="2" id="KW-1185">Reference proteome</keyword>
<accession>A0AAE0FEM4</accession>
<evidence type="ECO:0000313" key="1">
    <source>
        <dbReference type="EMBL" id="KAK3258295.1"/>
    </source>
</evidence>
<protein>
    <submittedName>
        <fullName evidence="1">Uncharacterized protein</fullName>
    </submittedName>
</protein>